<evidence type="ECO:0000313" key="1">
    <source>
        <dbReference type="EMBL" id="MBU5439487.1"/>
    </source>
</evidence>
<gene>
    <name evidence="1" type="ORF">KQI42_15840</name>
</gene>
<comment type="caution">
    <text evidence="1">The sequence shown here is derived from an EMBL/GenBank/DDBJ whole genome shotgun (WGS) entry which is preliminary data.</text>
</comment>
<proteinExistence type="predicted"/>
<protein>
    <submittedName>
        <fullName evidence="1">Uncharacterized protein</fullName>
    </submittedName>
</protein>
<reference evidence="1 2" key="1">
    <citation type="submission" date="2021-06" db="EMBL/GenBank/DDBJ databases">
        <authorList>
            <person name="Sun Q."/>
            <person name="Li D."/>
        </authorList>
    </citation>
    <scope>NUCLEOTIDE SEQUENCE [LARGE SCALE GENOMIC DNA]</scope>
    <source>
        <strain evidence="1 2">MSJ-40</strain>
    </source>
</reference>
<organism evidence="1 2">
    <name type="scientific">Tissierella simiarum</name>
    <dbReference type="NCBI Taxonomy" id="2841534"/>
    <lineage>
        <taxon>Bacteria</taxon>
        <taxon>Bacillati</taxon>
        <taxon>Bacillota</taxon>
        <taxon>Tissierellia</taxon>
        <taxon>Tissierellales</taxon>
        <taxon>Tissierellaceae</taxon>
        <taxon>Tissierella</taxon>
    </lineage>
</organism>
<sequence length="75" mass="9104">MRKGYYLNDHKEGLSWWEDTGIRTVNNGLILELRSKPIIGEDGQKFYRRRLFFWRDIGKKIFSRKEEAIKNSKRI</sequence>
<dbReference type="EMBL" id="JAHLPM010000015">
    <property type="protein sequence ID" value="MBU5439487.1"/>
    <property type="molecule type" value="Genomic_DNA"/>
</dbReference>
<keyword evidence="2" id="KW-1185">Reference proteome</keyword>
<accession>A0ABS6E983</accession>
<evidence type="ECO:0000313" key="2">
    <source>
        <dbReference type="Proteomes" id="UP000749471"/>
    </source>
</evidence>
<dbReference type="RefSeq" id="WP_216521194.1">
    <property type="nucleotide sequence ID" value="NZ_JAHLPM010000015.1"/>
</dbReference>
<name>A0ABS6E983_9FIRM</name>
<dbReference type="Proteomes" id="UP000749471">
    <property type="component" value="Unassembled WGS sequence"/>
</dbReference>